<dbReference type="RefSeq" id="WP_142494974.1">
    <property type="nucleotide sequence ID" value="NZ_FXTO01000048.1"/>
</dbReference>
<keyword evidence="2" id="KW-1185">Reference proteome</keyword>
<accession>A0A521FSB6</accession>
<organism evidence="1 2">
    <name type="scientific">Thalassovita litoralis</name>
    <dbReference type="NCBI Taxonomy" id="1010611"/>
    <lineage>
        <taxon>Bacteria</taxon>
        <taxon>Pseudomonadati</taxon>
        <taxon>Pseudomonadota</taxon>
        <taxon>Alphaproteobacteria</taxon>
        <taxon>Rhodobacterales</taxon>
        <taxon>Roseobacteraceae</taxon>
        <taxon>Thalassovita</taxon>
    </lineage>
</organism>
<dbReference type="EMBL" id="FXTO01000048">
    <property type="protein sequence ID" value="SMO98974.1"/>
    <property type="molecule type" value="Genomic_DNA"/>
</dbReference>
<dbReference type="AlphaFoldDB" id="A0A521FSB6"/>
<protein>
    <submittedName>
        <fullName evidence="1">Uncharacterized protein</fullName>
    </submittedName>
</protein>
<sequence length="213" mass="24450">MTSSSCNLRVVNKDDKPVYPIPYGERLASHSFFPFHYDRFLNSDFILDGAEWDVQAVALTLWCKSQYQNPVGTLPDDDQKLAALVGVSSDEWAKFKRRVPSPMHGWKPCFVQDRDGKLRDDKGPRLMHDVVAEVAYEALGFKEKNAEKNLADKERQALTRLRKVVASLGNERLSKDEMYIVMLHQWLDENYPTGYRTSPRVVEGMHALGTRKM</sequence>
<evidence type="ECO:0000313" key="1">
    <source>
        <dbReference type="EMBL" id="SMO98974.1"/>
    </source>
</evidence>
<dbReference type="OrthoDB" id="7828060at2"/>
<evidence type="ECO:0000313" key="2">
    <source>
        <dbReference type="Proteomes" id="UP000316030"/>
    </source>
</evidence>
<reference evidence="1 2" key="1">
    <citation type="submission" date="2017-05" db="EMBL/GenBank/DDBJ databases">
        <authorList>
            <person name="Varghese N."/>
            <person name="Submissions S."/>
        </authorList>
    </citation>
    <scope>NUCLEOTIDE SEQUENCE [LARGE SCALE GENOMIC DNA]</scope>
    <source>
        <strain evidence="1 2">DSM 29506</strain>
    </source>
</reference>
<dbReference type="Proteomes" id="UP000316030">
    <property type="component" value="Unassembled WGS sequence"/>
</dbReference>
<name>A0A521FSB6_9RHOB</name>
<proteinExistence type="predicted"/>
<gene>
    <name evidence="1" type="ORF">SAMN06265173_14820</name>
</gene>